<dbReference type="EMBL" id="QAPG01000178">
    <property type="protein sequence ID" value="TDZ29760.1"/>
    <property type="molecule type" value="Genomic_DNA"/>
</dbReference>
<sequence length="508" mass="55954">MEFQTPPPKRSAVVAPHTASAWMMGRHTTRLQRPKPVILPSPSPLRHSEGVASVDVPETENEPASAVASVDIAATYNGQVAAAAPVEVPDKNNGPSVALASTAVADLGNDPAPVTRSAVSLRKAFCFWTASFARTLAPAEWLNDEAVFGILSILSACSVAAGHRRTEVIEPLLVTSLNPTAARSVTAMLTDEHPPERLLLPVHLQNHWILAVVCLSTRRVELFDSMPTRSNREEARDVFLRFASTYLGNTHTAEGWQIDVVTSAEQDNDYDCGVFVLVNAAYAVVKRPPPSSISSSLWRQAFAFLAEPDTVDEGAFAEFLQVPEFDDVPMIQANDGNDDIATFHVLREMWAKHFEGRVAQLSNRISQVSELSELHKLWRCLAHQPVETYLEAEGDHEAAETGSTPVSEDRLETDLANHDRELKLRTELSLLPECASEREKLAPLRAKVAQLKTMLEATRAPKEAQRRLLRIADLMGSRRREAEVVLPHLQGKLAEYRQLQIMTASPEV</sequence>
<evidence type="ECO:0000256" key="3">
    <source>
        <dbReference type="ARBA" id="ARBA00022801"/>
    </source>
</evidence>
<gene>
    <name evidence="6" type="primary">Senp1</name>
    <name evidence="6" type="ORF">C8035_v004229</name>
</gene>
<dbReference type="Pfam" id="PF02902">
    <property type="entry name" value="Peptidase_C48"/>
    <property type="match status" value="1"/>
</dbReference>
<comment type="similarity">
    <text evidence="1">Belongs to the peptidase C48 family.</text>
</comment>
<dbReference type="GO" id="GO:0006508">
    <property type="term" value="P:proteolysis"/>
    <property type="evidence" value="ECO:0007669"/>
    <property type="project" value="UniProtKB-KW"/>
</dbReference>
<dbReference type="PANTHER" id="PTHR12606:SF141">
    <property type="entry name" value="GH15225P-RELATED"/>
    <property type="match status" value="1"/>
</dbReference>
<evidence type="ECO:0000313" key="6">
    <source>
        <dbReference type="EMBL" id="TDZ29760.1"/>
    </source>
</evidence>
<proteinExistence type="inferred from homology"/>
<dbReference type="PANTHER" id="PTHR12606">
    <property type="entry name" value="SENTRIN/SUMO-SPECIFIC PROTEASE"/>
    <property type="match status" value="1"/>
</dbReference>
<dbReference type="PROSITE" id="PS50600">
    <property type="entry name" value="ULP_PROTEASE"/>
    <property type="match status" value="1"/>
</dbReference>
<keyword evidence="2 6" id="KW-0645">Protease</keyword>
<evidence type="ECO:0000256" key="2">
    <source>
        <dbReference type="ARBA" id="ARBA00022670"/>
    </source>
</evidence>
<dbReference type="GO" id="GO:0016926">
    <property type="term" value="P:protein desumoylation"/>
    <property type="evidence" value="ECO:0007669"/>
    <property type="project" value="TreeGrafter"/>
</dbReference>
<evidence type="ECO:0000259" key="5">
    <source>
        <dbReference type="PROSITE" id="PS50600"/>
    </source>
</evidence>
<comment type="caution">
    <text evidence="6">The sequence shown here is derived from an EMBL/GenBank/DDBJ whole genome shotgun (WGS) entry which is preliminary data.</text>
</comment>
<evidence type="ECO:0000256" key="1">
    <source>
        <dbReference type="ARBA" id="ARBA00005234"/>
    </source>
</evidence>
<evidence type="ECO:0000313" key="7">
    <source>
        <dbReference type="Proteomes" id="UP000295083"/>
    </source>
</evidence>
<feature type="domain" description="Ubiquitin-like protease family profile" evidence="5">
    <location>
        <begin position="126"/>
        <end position="283"/>
    </location>
</feature>
<keyword evidence="4" id="KW-0788">Thiol protease</keyword>
<evidence type="ECO:0000256" key="4">
    <source>
        <dbReference type="ARBA" id="ARBA00022807"/>
    </source>
</evidence>
<dbReference type="InterPro" id="IPR038765">
    <property type="entry name" value="Papain-like_cys_pep_sf"/>
</dbReference>
<keyword evidence="3" id="KW-0378">Hydrolase</keyword>
<protein>
    <submittedName>
        <fullName evidence="6">Sentrin-specific protease 1</fullName>
    </submittedName>
</protein>
<name>A0A4R8PZ89_9PEZI</name>
<dbReference type="GO" id="GO:0016929">
    <property type="term" value="F:deSUMOylase activity"/>
    <property type="evidence" value="ECO:0007669"/>
    <property type="project" value="TreeGrafter"/>
</dbReference>
<dbReference type="GO" id="GO:0005634">
    <property type="term" value="C:nucleus"/>
    <property type="evidence" value="ECO:0007669"/>
    <property type="project" value="TreeGrafter"/>
</dbReference>
<dbReference type="Gene3D" id="3.40.395.10">
    <property type="entry name" value="Adenoviral Proteinase, Chain A"/>
    <property type="match status" value="1"/>
</dbReference>
<reference evidence="6 7" key="1">
    <citation type="submission" date="2018-11" db="EMBL/GenBank/DDBJ databases">
        <title>Genome sequence and assembly of Colletotrichum spinosum.</title>
        <authorList>
            <person name="Gan P."/>
            <person name="Shirasu K."/>
        </authorList>
    </citation>
    <scope>NUCLEOTIDE SEQUENCE [LARGE SCALE GENOMIC DNA]</scope>
    <source>
        <strain evidence="6 7">CBS 515.97</strain>
    </source>
</reference>
<keyword evidence="7" id="KW-1185">Reference proteome</keyword>
<dbReference type="Proteomes" id="UP000295083">
    <property type="component" value="Unassembled WGS sequence"/>
</dbReference>
<accession>A0A4R8PZ89</accession>
<dbReference type="InterPro" id="IPR003653">
    <property type="entry name" value="Peptidase_C48_C"/>
</dbReference>
<organism evidence="6 7">
    <name type="scientific">Colletotrichum spinosum</name>
    <dbReference type="NCBI Taxonomy" id="1347390"/>
    <lineage>
        <taxon>Eukaryota</taxon>
        <taxon>Fungi</taxon>
        <taxon>Dikarya</taxon>
        <taxon>Ascomycota</taxon>
        <taxon>Pezizomycotina</taxon>
        <taxon>Sordariomycetes</taxon>
        <taxon>Hypocreomycetidae</taxon>
        <taxon>Glomerellales</taxon>
        <taxon>Glomerellaceae</taxon>
        <taxon>Colletotrichum</taxon>
        <taxon>Colletotrichum orbiculare species complex</taxon>
    </lineage>
</organism>
<dbReference type="SUPFAM" id="SSF54001">
    <property type="entry name" value="Cysteine proteinases"/>
    <property type="match status" value="1"/>
</dbReference>
<dbReference type="AlphaFoldDB" id="A0A4R8PZ89"/>